<comment type="caution">
    <text evidence="2">The sequence shown here is derived from an EMBL/GenBank/DDBJ whole genome shotgun (WGS) entry which is preliminary data.</text>
</comment>
<gene>
    <name evidence="2" type="ORF">B0J13DRAFT_558448</name>
</gene>
<keyword evidence="1" id="KW-0732">Signal</keyword>
<evidence type="ECO:0000256" key="1">
    <source>
        <dbReference type="SAM" id="SignalP"/>
    </source>
</evidence>
<dbReference type="EMBL" id="JAGMUU010000014">
    <property type="protein sequence ID" value="KAH7139756.1"/>
    <property type="molecule type" value="Genomic_DNA"/>
</dbReference>
<accession>A0A9P9J1E2</accession>
<dbReference type="AlphaFoldDB" id="A0A9P9J1E2"/>
<reference evidence="2" key="1">
    <citation type="journal article" date="2021" name="Nat. Commun.">
        <title>Genetic determinants of endophytism in the Arabidopsis root mycobiome.</title>
        <authorList>
            <person name="Mesny F."/>
            <person name="Miyauchi S."/>
            <person name="Thiergart T."/>
            <person name="Pickel B."/>
            <person name="Atanasova L."/>
            <person name="Karlsson M."/>
            <person name="Huettel B."/>
            <person name="Barry K.W."/>
            <person name="Haridas S."/>
            <person name="Chen C."/>
            <person name="Bauer D."/>
            <person name="Andreopoulos W."/>
            <person name="Pangilinan J."/>
            <person name="LaButti K."/>
            <person name="Riley R."/>
            <person name="Lipzen A."/>
            <person name="Clum A."/>
            <person name="Drula E."/>
            <person name="Henrissat B."/>
            <person name="Kohler A."/>
            <person name="Grigoriev I.V."/>
            <person name="Martin F.M."/>
            <person name="Hacquard S."/>
        </authorList>
    </citation>
    <scope>NUCLEOTIDE SEQUENCE</scope>
    <source>
        <strain evidence="2">MPI-CAGE-AT-0021</strain>
    </source>
</reference>
<proteinExistence type="predicted"/>
<protein>
    <recommendedName>
        <fullName evidence="4">Apple domain-containing protein</fullName>
    </recommendedName>
</protein>
<name>A0A9P9J1E2_9HYPO</name>
<evidence type="ECO:0000313" key="3">
    <source>
        <dbReference type="Proteomes" id="UP000717696"/>
    </source>
</evidence>
<dbReference type="OrthoDB" id="3899536at2759"/>
<feature type="chain" id="PRO_5040176555" description="Apple domain-containing protein" evidence="1">
    <location>
        <begin position="19"/>
        <end position="199"/>
    </location>
</feature>
<feature type="signal peptide" evidence="1">
    <location>
        <begin position="1"/>
        <end position="18"/>
    </location>
</feature>
<sequence>MHFKPTVLVLLLTSSVLASPANLHNDHNHNPDPDIFPNFDRYSDWAICKGKITKRDFPNLQAPNDQGGCVRYYQGIDMTGVVTELHFYFKDGFKSACDCIAECLKQKDLCTNWVWKHTFTHGDGGKRSCTLYSSPNLPTGVTLKYDTRKSEGFRPLQKTNNPQEGALAPLTFLDKAETKPDMFGVSGFTVEDQNHRLFC</sequence>
<organism evidence="2 3">
    <name type="scientific">Dactylonectria estremocensis</name>
    <dbReference type="NCBI Taxonomy" id="1079267"/>
    <lineage>
        <taxon>Eukaryota</taxon>
        <taxon>Fungi</taxon>
        <taxon>Dikarya</taxon>
        <taxon>Ascomycota</taxon>
        <taxon>Pezizomycotina</taxon>
        <taxon>Sordariomycetes</taxon>
        <taxon>Hypocreomycetidae</taxon>
        <taxon>Hypocreales</taxon>
        <taxon>Nectriaceae</taxon>
        <taxon>Dactylonectria</taxon>
    </lineage>
</organism>
<evidence type="ECO:0000313" key="2">
    <source>
        <dbReference type="EMBL" id="KAH7139756.1"/>
    </source>
</evidence>
<dbReference type="Proteomes" id="UP000717696">
    <property type="component" value="Unassembled WGS sequence"/>
</dbReference>
<evidence type="ECO:0008006" key="4">
    <source>
        <dbReference type="Google" id="ProtNLM"/>
    </source>
</evidence>
<keyword evidence="3" id="KW-1185">Reference proteome</keyword>